<dbReference type="EMBL" id="CP002039">
    <property type="protein sequence ID" value="ADJ61774.1"/>
    <property type="molecule type" value="Genomic_DNA"/>
</dbReference>
<evidence type="ECO:0000313" key="3">
    <source>
        <dbReference type="EMBL" id="ADJ61774.1"/>
    </source>
</evidence>
<feature type="domain" description="DUF6396" evidence="2">
    <location>
        <begin position="236"/>
        <end position="284"/>
    </location>
</feature>
<dbReference type="STRING" id="757424.Hsero_0248"/>
<dbReference type="SMART" id="SM00671">
    <property type="entry name" value="SEL1"/>
    <property type="match status" value="3"/>
</dbReference>
<dbReference type="KEGG" id="hse:Hsero_0248"/>
<evidence type="ECO:0000259" key="2">
    <source>
        <dbReference type="Pfam" id="PF19933"/>
    </source>
</evidence>
<dbReference type="InterPro" id="IPR011990">
    <property type="entry name" value="TPR-like_helical_dom_sf"/>
</dbReference>
<evidence type="ECO:0000313" key="4">
    <source>
        <dbReference type="Proteomes" id="UP000000329"/>
    </source>
</evidence>
<dbReference type="Gene3D" id="1.25.40.10">
    <property type="entry name" value="Tetratricopeptide repeat domain"/>
    <property type="match status" value="1"/>
</dbReference>
<gene>
    <name evidence="3" type="ordered locus">Hsero_0248</name>
</gene>
<dbReference type="OrthoDB" id="8578120at2"/>
<dbReference type="InterPro" id="IPR050767">
    <property type="entry name" value="Sel1_AlgK"/>
</dbReference>
<feature type="region of interest" description="Disordered" evidence="1">
    <location>
        <begin position="493"/>
        <end position="518"/>
    </location>
</feature>
<dbReference type="eggNOG" id="COG0790">
    <property type="taxonomic scope" value="Bacteria"/>
</dbReference>
<keyword evidence="4" id="KW-1185">Reference proteome</keyword>
<dbReference type="AlphaFoldDB" id="D8IV55"/>
<dbReference type="InterPro" id="IPR045653">
    <property type="entry name" value="DUF6396"/>
</dbReference>
<accession>D8IV55</accession>
<dbReference type="PANTHER" id="PTHR11102">
    <property type="entry name" value="SEL-1-LIKE PROTEIN"/>
    <property type="match status" value="1"/>
</dbReference>
<protein>
    <submittedName>
        <fullName evidence="3">TPR repeat containing, SEL1 subfamily, protein</fullName>
    </submittedName>
</protein>
<sequence>MNDFTRNMPLAAFDPHSREFSCKYEKDSEPILDEQAEDWFREGMAVTSNDLWPDDRDYKRAASLWKKAAQKNHWKAMLNLAGLYLDGRGILRDTEQAVVLVEDAMKMGVPRAYELMGRYHMNGTGVQQNATRAYAFWALAANLGDAEAQAYLGGKLNATYDDANGSFWGNKSIALQMLRCSYAQENAEASLNLGVSLNVNGKYEDALNILHDGVRFGSKGSANYLAASFLIHTELTGQHVDQDRAERYKAIGDLLRLNPDLRLPNLDKVLPLPPAVLPYWDGDKQTLIDGAKPVKTASLDDIKPSPASLRQGRAHIPDGLVLPDEPQGGHLIQHLHTDAIISGFWLAQLAKPYTPKQVAWNAAQVPMYYALGESFTAPEDITKDDGVLRFHYLGTPIPKSLAERYVPDWRVPQGVLREVPVPSRELRSSGLLPAPATGIWHGTIDPAHSLSKVFNLWTRQAYVEEGQSFPDPRERGLDISPKDIQWQWLDQANQPLPSGRKDITIRNFDPADTAKNHP</sequence>
<dbReference type="Pfam" id="PF08238">
    <property type="entry name" value="Sel1"/>
    <property type="match status" value="3"/>
</dbReference>
<reference evidence="3 4" key="1">
    <citation type="submission" date="2010-04" db="EMBL/GenBank/DDBJ databases">
        <title>The genome of Herbaspirillum seropedicae SmR1, an endophytic, nitrogen-fixing, plant-growth promoting beta-Proteobacteria.</title>
        <authorList>
            <person name="Pedrosa F.O."/>
            <person name="Monteiro R.A."/>
            <person name="Wassem R."/>
            <person name="Cruz L.M."/>
            <person name="Ayub R.A."/>
            <person name="Colauto N.B."/>
            <person name="Fernandez M.A."/>
            <person name="Fungaro M.H.P."/>
            <person name="Grisard E.C."/>
            <person name="Hungria M."/>
            <person name="Madeira H.M.F."/>
            <person name="Nodari R.O."/>
            <person name="Osaku C.A."/>
            <person name="Petzl-Erler M.L."/>
            <person name="Terenzi H."/>
            <person name="Vieira L.G.E."/>
            <person name="Almeida M.I.M."/>
            <person name="Alves L.R."/>
            <person name="Arantes O.M.N."/>
            <person name="Balsanelli E."/>
            <person name="Barcellos F.G."/>
            <person name="Baura V.A."/>
            <person name="Binde D.R."/>
            <person name="Campo R.J."/>
            <person name="Chubatsu L.S."/>
            <person name="Chueire L.M.O."/>
            <person name="Ciferri R.R."/>
            <person name="Correa L.C."/>
            <person name="da Conceicao Silva J.L."/>
            <person name="Dabul A.N.G."/>
            <person name="Dambros B.P."/>
            <person name="Faoro H."/>
            <person name="Favetti A."/>
            <person name="Friedermann G."/>
            <person name="Furlaneto M.C."/>
            <person name="Gasques L.S."/>
            <person name="Gimenes C.C.T."/>
            <person name="Gioppo N.M.R."/>
            <person name="Glienke-Blanco C."/>
            <person name="Godoy L.P."/>
            <person name="Guerra M.P."/>
            <person name="Karp S."/>
            <person name="Kava-Cordeiro V."/>
            <person name="Margarido V.P."/>
            <person name="Mathioni S.M."/>
            <person name="Menck-Soares M.A."/>
            <person name="Murace N.K."/>
            <person name="Nicolas M.F."/>
            <person name="Oliveira C.E.C."/>
            <person name="Pagnan N.A.B."/>
            <person name="Pamphile J.A."/>
            <person name="Patussi E.V."/>
            <person name="Pereira L.F.P."/>
            <person name="Pereira-Ferrari L."/>
            <person name="Pinto F.G.S."/>
            <person name="Precoma C."/>
            <person name="Prioli A.J."/>
            <person name="Prioli S.M.A.P."/>
            <person name="Raittz R.T."/>
            <person name="Ramos H.J.O."/>
            <person name="Ribeiro E.M.S.F."/>
            <person name="Rigo L.U."/>
            <person name="Rocha C.L.M.S.C."/>
            <person name="Rocha S.N."/>
            <person name="Santos K."/>
            <person name="Satori D."/>
            <person name="Silva A.G."/>
            <person name="Simao R.C.G."/>
            <person name="Soares M.A.M."/>
            <person name="Souza E.M."/>
            <person name="Steffens M.B.R."/>
            <person name="Steindel M."/>
            <person name="Tadra-Sfeir M.Z."/>
            <person name="Takahashi E.K."/>
            <person name="Torres R.A."/>
            <person name="Valle J.S."/>
            <person name="Vernal J.I."/>
            <person name="Vilas-Boas L.A."/>
            <person name="Watanabe M.A.E."/>
            <person name="Weiss V.A."/>
            <person name="Yates M.A."/>
            <person name="Souza E.M."/>
        </authorList>
    </citation>
    <scope>NUCLEOTIDE SEQUENCE [LARGE SCALE GENOMIC DNA]</scope>
    <source>
        <strain evidence="3 4">SmR1</strain>
    </source>
</reference>
<evidence type="ECO:0000256" key="1">
    <source>
        <dbReference type="SAM" id="MobiDB-lite"/>
    </source>
</evidence>
<name>D8IV55_HERSS</name>
<dbReference type="HOGENOM" id="CLU_040023_0_0_4"/>
<dbReference type="Proteomes" id="UP000000329">
    <property type="component" value="Chromosome"/>
</dbReference>
<dbReference type="SUPFAM" id="SSF81901">
    <property type="entry name" value="HCP-like"/>
    <property type="match status" value="1"/>
</dbReference>
<dbReference type="InterPro" id="IPR006597">
    <property type="entry name" value="Sel1-like"/>
</dbReference>
<proteinExistence type="predicted"/>
<organism evidence="3 4">
    <name type="scientific">Herbaspirillum seropedicae (strain SmR1)</name>
    <dbReference type="NCBI Taxonomy" id="757424"/>
    <lineage>
        <taxon>Bacteria</taxon>
        <taxon>Pseudomonadati</taxon>
        <taxon>Pseudomonadota</taxon>
        <taxon>Betaproteobacteria</taxon>
        <taxon>Burkholderiales</taxon>
        <taxon>Oxalobacteraceae</taxon>
        <taxon>Herbaspirillum</taxon>
    </lineage>
</organism>
<dbReference type="Pfam" id="PF19933">
    <property type="entry name" value="DUF6396"/>
    <property type="match status" value="1"/>
</dbReference>
<dbReference type="PANTHER" id="PTHR11102:SF160">
    <property type="entry name" value="ERAD-ASSOCIATED E3 UBIQUITIN-PROTEIN LIGASE COMPONENT HRD3"/>
    <property type="match status" value="1"/>
</dbReference>